<evidence type="ECO:0000313" key="1">
    <source>
        <dbReference type="EMBL" id="KAG7532913.1"/>
    </source>
</evidence>
<dbReference type="Proteomes" id="UP000694240">
    <property type="component" value="Chromosome 13"/>
</dbReference>
<evidence type="ECO:0000313" key="2">
    <source>
        <dbReference type="Proteomes" id="UP000694240"/>
    </source>
</evidence>
<name>A0A8T1XEG8_9BRAS</name>
<comment type="caution">
    <text evidence="1">The sequence shown here is derived from an EMBL/GenBank/DDBJ whole genome shotgun (WGS) entry which is preliminary data.</text>
</comment>
<reference evidence="1 2" key="1">
    <citation type="submission" date="2020-12" db="EMBL/GenBank/DDBJ databases">
        <title>Concerted genomic and epigenomic changes stabilize Arabidopsis allopolyploids.</title>
        <authorList>
            <person name="Chen Z."/>
        </authorList>
    </citation>
    <scope>NUCLEOTIDE SEQUENCE [LARGE SCALE GENOMIC DNA]</scope>
    <source>
        <strain evidence="1">Allo738</strain>
        <tissue evidence="1">Leaf</tissue>
    </source>
</reference>
<gene>
    <name evidence="1" type="ORF">ISN45_Aa08g005540</name>
</gene>
<proteinExistence type="predicted"/>
<dbReference type="AlphaFoldDB" id="A0A8T1XEG8"/>
<keyword evidence="2" id="KW-1185">Reference proteome</keyword>
<organism evidence="1 2">
    <name type="scientific">Arabidopsis thaliana x Arabidopsis arenosa</name>
    <dbReference type="NCBI Taxonomy" id="1240361"/>
    <lineage>
        <taxon>Eukaryota</taxon>
        <taxon>Viridiplantae</taxon>
        <taxon>Streptophyta</taxon>
        <taxon>Embryophyta</taxon>
        <taxon>Tracheophyta</taxon>
        <taxon>Spermatophyta</taxon>
        <taxon>Magnoliopsida</taxon>
        <taxon>eudicotyledons</taxon>
        <taxon>Gunneridae</taxon>
        <taxon>Pentapetalae</taxon>
        <taxon>rosids</taxon>
        <taxon>malvids</taxon>
        <taxon>Brassicales</taxon>
        <taxon>Brassicaceae</taxon>
        <taxon>Camelineae</taxon>
        <taxon>Arabidopsis</taxon>
    </lineage>
</organism>
<protein>
    <submittedName>
        <fullName evidence="1">Uncharacterized protein</fullName>
    </submittedName>
</protein>
<accession>A0A8T1XEG8</accession>
<sequence>MAKNATVDVRLAIEEVRRSNLCLLGRKPSGEIALVIKENSKCAELKPIGSLLVLPESSTRASVLVIQQTAVQRHRNSSGLALAGTDKDSK</sequence>
<dbReference type="EMBL" id="JAEFBK010000013">
    <property type="protein sequence ID" value="KAG7532913.1"/>
    <property type="molecule type" value="Genomic_DNA"/>
</dbReference>